<sequence length="238" mass="25332">MLRTMVRPVITLLAASLLAGCTLEISTGSGAQQPTQGKTAGRGRAPAPPPRSGTTASTTPATNPAATRQLPKVPATATKVTSANVFGSGTTGPFQGLAYVVPESTERLPTSTRSLVPFATVYTDRFAIQSQEFSSGFPGALVQNEYFFIQYEGRFEVPKEGKYQLQLTSDDGAKLFIDDRLVVNNDGVHTEKTAEKEVTLTAGAHWLKLDYFQAARGKVALQVLIGQNGKLASLVGVR</sequence>
<keyword evidence="2" id="KW-0732">Signal</keyword>
<dbReference type="EMBL" id="ASRX01000067">
    <property type="protein sequence ID" value="EYF02050.1"/>
    <property type="molecule type" value="Genomic_DNA"/>
</dbReference>
<feature type="domain" description="PA14" evidence="3">
    <location>
        <begin position="89"/>
        <end position="238"/>
    </location>
</feature>
<feature type="signal peptide" evidence="2">
    <location>
        <begin position="1"/>
        <end position="19"/>
    </location>
</feature>
<feature type="compositionally biased region" description="Low complexity" evidence="1">
    <location>
        <begin position="52"/>
        <end position="68"/>
    </location>
</feature>
<dbReference type="SUPFAM" id="SSF56988">
    <property type="entry name" value="Anthrax protective antigen"/>
    <property type="match status" value="1"/>
</dbReference>
<dbReference type="PROSITE" id="PS51820">
    <property type="entry name" value="PA14"/>
    <property type="match status" value="1"/>
</dbReference>
<evidence type="ECO:0000256" key="2">
    <source>
        <dbReference type="SAM" id="SignalP"/>
    </source>
</evidence>
<proteinExistence type="predicted"/>
<reference evidence="4 5" key="1">
    <citation type="submission" date="2013-05" db="EMBL/GenBank/DDBJ databases">
        <title>Genome assembly of Chondromyces apiculatus DSM 436.</title>
        <authorList>
            <person name="Sharma G."/>
            <person name="Khatri I."/>
            <person name="Kaur C."/>
            <person name="Mayilraj S."/>
            <person name="Subramanian S."/>
        </authorList>
    </citation>
    <scope>NUCLEOTIDE SEQUENCE [LARGE SCALE GENOMIC DNA]</scope>
    <source>
        <strain evidence="4 5">DSM 436</strain>
    </source>
</reference>
<dbReference type="STRING" id="1192034.CAP_7529"/>
<dbReference type="SMART" id="SM00758">
    <property type="entry name" value="PA14"/>
    <property type="match status" value="1"/>
</dbReference>
<comment type="caution">
    <text evidence="4">The sequence shown here is derived from an EMBL/GenBank/DDBJ whole genome shotgun (WGS) entry which is preliminary data.</text>
</comment>
<dbReference type="Gene3D" id="3.90.182.10">
    <property type="entry name" value="Toxin - Anthrax Protective Antigen,domain 1"/>
    <property type="match status" value="1"/>
</dbReference>
<dbReference type="eggNOG" id="COG2885">
    <property type="taxonomic scope" value="Bacteria"/>
</dbReference>
<feature type="compositionally biased region" description="Polar residues" evidence="1">
    <location>
        <begin position="27"/>
        <end position="38"/>
    </location>
</feature>
<name>A0A017SZQ8_9BACT</name>
<dbReference type="InterPro" id="IPR037524">
    <property type="entry name" value="PA14/GLEYA"/>
</dbReference>
<protein>
    <submittedName>
        <fullName evidence="4">PA14 domain protein</fullName>
    </submittedName>
</protein>
<dbReference type="AlphaFoldDB" id="A0A017SZQ8"/>
<accession>A0A017SZQ8</accession>
<dbReference type="OrthoDB" id="5513570at2"/>
<dbReference type="PROSITE" id="PS51257">
    <property type="entry name" value="PROKAR_LIPOPROTEIN"/>
    <property type="match status" value="1"/>
</dbReference>
<evidence type="ECO:0000313" key="5">
    <source>
        <dbReference type="Proteomes" id="UP000019678"/>
    </source>
</evidence>
<feature type="region of interest" description="Disordered" evidence="1">
    <location>
        <begin position="27"/>
        <end position="74"/>
    </location>
</feature>
<evidence type="ECO:0000256" key="1">
    <source>
        <dbReference type="SAM" id="MobiDB-lite"/>
    </source>
</evidence>
<evidence type="ECO:0000259" key="3">
    <source>
        <dbReference type="PROSITE" id="PS51820"/>
    </source>
</evidence>
<feature type="chain" id="PRO_5001499803" evidence="2">
    <location>
        <begin position="20"/>
        <end position="238"/>
    </location>
</feature>
<gene>
    <name evidence="4" type="ORF">CAP_7529</name>
</gene>
<organism evidence="4 5">
    <name type="scientific">Chondromyces apiculatus DSM 436</name>
    <dbReference type="NCBI Taxonomy" id="1192034"/>
    <lineage>
        <taxon>Bacteria</taxon>
        <taxon>Pseudomonadati</taxon>
        <taxon>Myxococcota</taxon>
        <taxon>Polyangia</taxon>
        <taxon>Polyangiales</taxon>
        <taxon>Polyangiaceae</taxon>
        <taxon>Chondromyces</taxon>
    </lineage>
</organism>
<dbReference type="Pfam" id="PF07691">
    <property type="entry name" value="PA14"/>
    <property type="match status" value="1"/>
</dbReference>
<dbReference type="Proteomes" id="UP000019678">
    <property type="component" value="Unassembled WGS sequence"/>
</dbReference>
<dbReference type="InterPro" id="IPR011658">
    <property type="entry name" value="PA14_dom"/>
</dbReference>
<keyword evidence="5" id="KW-1185">Reference proteome</keyword>
<evidence type="ECO:0000313" key="4">
    <source>
        <dbReference type="EMBL" id="EYF02050.1"/>
    </source>
</evidence>